<dbReference type="Proteomes" id="UP000246464">
    <property type="component" value="Chromosome 1"/>
</dbReference>
<reference evidence="3 4" key="1">
    <citation type="submission" date="2017-12" db="EMBL/GenBank/DDBJ databases">
        <title>Integrating genomic resources of turbot (Scophthalmus maximus) in depth evaluation of genetic and physical mapping variation across individuals.</title>
        <authorList>
            <person name="Martinez P."/>
        </authorList>
    </citation>
    <scope>NUCLEOTIDE SEQUENCE [LARGE SCALE GENOMIC DNA]</scope>
</reference>
<keyword evidence="2" id="KW-0812">Transmembrane</keyword>
<feature type="region of interest" description="Disordered" evidence="1">
    <location>
        <begin position="1"/>
        <end position="33"/>
    </location>
</feature>
<keyword evidence="4" id="KW-1185">Reference proteome</keyword>
<keyword evidence="2" id="KW-0472">Membrane</keyword>
<organism evidence="3 4">
    <name type="scientific">Scophthalmus maximus</name>
    <name type="common">Turbot</name>
    <name type="synonym">Psetta maxima</name>
    <dbReference type="NCBI Taxonomy" id="52904"/>
    <lineage>
        <taxon>Eukaryota</taxon>
        <taxon>Metazoa</taxon>
        <taxon>Chordata</taxon>
        <taxon>Craniata</taxon>
        <taxon>Vertebrata</taxon>
        <taxon>Euteleostomi</taxon>
        <taxon>Actinopterygii</taxon>
        <taxon>Neopterygii</taxon>
        <taxon>Teleostei</taxon>
        <taxon>Neoteleostei</taxon>
        <taxon>Acanthomorphata</taxon>
        <taxon>Carangaria</taxon>
        <taxon>Pleuronectiformes</taxon>
        <taxon>Pleuronectoidei</taxon>
        <taxon>Scophthalmidae</taxon>
        <taxon>Scophthalmus</taxon>
    </lineage>
</organism>
<feature type="transmembrane region" description="Helical" evidence="2">
    <location>
        <begin position="207"/>
        <end position="232"/>
    </location>
</feature>
<evidence type="ECO:0000256" key="1">
    <source>
        <dbReference type="SAM" id="MobiDB-lite"/>
    </source>
</evidence>
<accession>A0A2U9AW53</accession>
<evidence type="ECO:0000256" key="2">
    <source>
        <dbReference type="SAM" id="Phobius"/>
    </source>
</evidence>
<gene>
    <name evidence="3" type="ORF">SMAX5B_017540</name>
</gene>
<proteinExistence type="predicted"/>
<dbReference type="EMBL" id="CP026243">
    <property type="protein sequence ID" value="AWO95827.1"/>
    <property type="molecule type" value="Genomic_DNA"/>
</dbReference>
<sequence length="349" mass="38973">MTKALGDGGEKKLPFNRKKSLTEPDSVVGGHLSQPVGVRTEMGKREGVGRKRISSAMAIYTITREEGVRVIHDVVFAIPNNASSEEIYVDISKAVKEAADNLVDCTRDCPYNVTASPSVNITDLDLGSVCERSVSESDVAEYYESVSFNGAVICVTVCESLHSHSKTCYNKGICKLHRDTGPLCECQTVNSTWYLGNDCRFPIHRTAFYVGLSVTLACLSVTVGALTTYVMINKHKQTRRRDINEKLVNQWINEEFEWCRSNSSTDSYNAGDYTNSSFTYERSDSHREIPGDYRQSVPVYQLTQPSLDTNSFEQSSPFSNYSLSVTQEDFSSNLPMRISRHHIRTCTDA</sequence>
<name>A0A2U9AW53_SCOMX</name>
<dbReference type="AlphaFoldDB" id="A0A2U9AW53"/>
<evidence type="ECO:0000313" key="3">
    <source>
        <dbReference type="EMBL" id="AWO95827.1"/>
    </source>
</evidence>
<evidence type="ECO:0000313" key="4">
    <source>
        <dbReference type="Proteomes" id="UP000246464"/>
    </source>
</evidence>
<keyword evidence="2" id="KW-1133">Transmembrane helix</keyword>
<protein>
    <submittedName>
        <fullName evidence="3">Putative cell wall protein DAN4-like</fullName>
    </submittedName>
</protein>